<organism evidence="5 6">
    <name type="scientific">Candidatus Desantisbacteria bacterium CG1_02_38_46</name>
    <dbReference type="NCBI Taxonomy" id="1817893"/>
    <lineage>
        <taxon>Bacteria</taxon>
        <taxon>Candidatus Desantisiibacteriota</taxon>
    </lineage>
</organism>
<evidence type="ECO:0000256" key="2">
    <source>
        <dbReference type="ARBA" id="ARBA00022618"/>
    </source>
</evidence>
<dbReference type="STRING" id="1817893.AUJ66_06995"/>
<keyword evidence="3" id="KW-0159">Chromosome partition</keyword>
<dbReference type="Gene3D" id="1.10.10.10">
    <property type="entry name" value="Winged helix-like DNA-binding domain superfamily/Winged helix DNA-binding domain"/>
    <property type="match status" value="2"/>
</dbReference>
<sequence>MESAQNLPPKSIIECLLFVSDVPLNPQRLAHLTGLLEEEVKRILMELTQEYERDGRSFKIAEIADGFLMCTRHEFAPWIKLLYASRNRAKLSKASLEVLAILAYRQPITRAEIEAIRGVDCSGVLHTILERRLIKISGRKKVLGRPLLYRTTDEFLIYFGLKDLSELPRVEELRL</sequence>
<protein>
    <submittedName>
        <fullName evidence="5">SMC-Scp complex subunit ScpB</fullName>
    </submittedName>
</protein>
<dbReference type="PIRSF" id="PIRSF019345">
    <property type="entry name" value="ScpB"/>
    <property type="match status" value="1"/>
</dbReference>
<evidence type="ECO:0000256" key="3">
    <source>
        <dbReference type="ARBA" id="ARBA00022829"/>
    </source>
</evidence>
<dbReference type="PANTHER" id="PTHR34298:SF2">
    <property type="entry name" value="SEGREGATION AND CONDENSATION PROTEIN B"/>
    <property type="match status" value="1"/>
</dbReference>
<evidence type="ECO:0000256" key="4">
    <source>
        <dbReference type="ARBA" id="ARBA00023306"/>
    </source>
</evidence>
<dbReference type="EMBL" id="MNUO01000108">
    <property type="protein sequence ID" value="OIN96175.1"/>
    <property type="molecule type" value="Genomic_DNA"/>
</dbReference>
<dbReference type="InterPro" id="IPR036390">
    <property type="entry name" value="WH_DNA-bd_sf"/>
</dbReference>
<keyword evidence="4" id="KW-0131">Cell cycle</keyword>
<keyword evidence="1" id="KW-0963">Cytoplasm</keyword>
<dbReference type="SUPFAM" id="SSF46785">
    <property type="entry name" value="Winged helix' DNA-binding domain"/>
    <property type="match status" value="2"/>
</dbReference>
<comment type="caution">
    <text evidence="5">The sequence shown here is derived from an EMBL/GenBank/DDBJ whole genome shotgun (WGS) entry which is preliminary data.</text>
</comment>
<dbReference type="Proteomes" id="UP000182278">
    <property type="component" value="Unassembled WGS sequence"/>
</dbReference>
<reference evidence="5 6" key="1">
    <citation type="journal article" date="2016" name="Environ. Microbiol.">
        <title>Genomic resolution of a cold subsurface aquifer community provides metabolic insights for novel microbes adapted to high CO concentrations.</title>
        <authorList>
            <person name="Probst A.J."/>
            <person name="Castelle C.J."/>
            <person name="Singh A."/>
            <person name="Brown C.T."/>
            <person name="Anantharaman K."/>
            <person name="Sharon I."/>
            <person name="Hug L.A."/>
            <person name="Burstein D."/>
            <person name="Emerson J.B."/>
            <person name="Thomas B.C."/>
            <person name="Banfield J.F."/>
        </authorList>
    </citation>
    <scope>NUCLEOTIDE SEQUENCE [LARGE SCALE GENOMIC DNA]</scope>
    <source>
        <strain evidence="5">CG1_02_38_46</strain>
    </source>
</reference>
<evidence type="ECO:0000256" key="1">
    <source>
        <dbReference type="ARBA" id="ARBA00022490"/>
    </source>
</evidence>
<dbReference type="InterPro" id="IPR005234">
    <property type="entry name" value="ScpB_csome_segregation"/>
</dbReference>
<dbReference type="PANTHER" id="PTHR34298">
    <property type="entry name" value="SEGREGATION AND CONDENSATION PROTEIN B"/>
    <property type="match status" value="1"/>
</dbReference>
<name>A0A1J4SA10_9BACT</name>
<dbReference type="GO" id="GO:0051304">
    <property type="term" value="P:chromosome separation"/>
    <property type="evidence" value="ECO:0007669"/>
    <property type="project" value="InterPro"/>
</dbReference>
<evidence type="ECO:0000313" key="5">
    <source>
        <dbReference type="EMBL" id="OIN96175.1"/>
    </source>
</evidence>
<accession>A0A1J4SA10</accession>
<dbReference type="GO" id="GO:0051301">
    <property type="term" value="P:cell division"/>
    <property type="evidence" value="ECO:0007669"/>
    <property type="project" value="UniProtKB-KW"/>
</dbReference>
<keyword evidence="2" id="KW-0132">Cell division</keyword>
<dbReference type="NCBIfam" id="TIGR00281">
    <property type="entry name" value="SMC-Scp complex subunit ScpB"/>
    <property type="match status" value="1"/>
</dbReference>
<evidence type="ECO:0000313" key="6">
    <source>
        <dbReference type="Proteomes" id="UP000182278"/>
    </source>
</evidence>
<dbReference type="AlphaFoldDB" id="A0A1J4SA10"/>
<proteinExistence type="predicted"/>
<gene>
    <name evidence="5" type="ORF">AUJ66_06995</name>
</gene>
<dbReference type="InterPro" id="IPR036388">
    <property type="entry name" value="WH-like_DNA-bd_sf"/>
</dbReference>
<dbReference type="Pfam" id="PF04079">
    <property type="entry name" value="SMC_ScpB"/>
    <property type="match status" value="1"/>
</dbReference>